<dbReference type="AlphaFoldDB" id="A0A250XIB3"/>
<feature type="domain" description="Pseudouridine synthase RsuA/RluA-like" evidence="2">
    <location>
        <begin position="61"/>
        <end position="160"/>
    </location>
</feature>
<reference evidence="3 4" key="1">
    <citation type="submission" date="2017-08" db="EMBL/GenBank/DDBJ databases">
        <title>Acidophilic green algal genome provides insights into adaptation to an acidic environment.</title>
        <authorList>
            <person name="Hirooka S."/>
            <person name="Hirose Y."/>
            <person name="Kanesaki Y."/>
            <person name="Higuchi S."/>
            <person name="Fujiwara T."/>
            <person name="Onuma R."/>
            <person name="Era A."/>
            <person name="Ohbayashi R."/>
            <person name="Uzuka A."/>
            <person name="Nozaki H."/>
            <person name="Yoshikawa H."/>
            <person name="Miyagishima S.Y."/>
        </authorList>
    </citation>
    <scope>NUCLEOTIDE SEQUENCE [LARGE SCALE GENOMIC DNA]</scope>
    <source>
        <strain evidence="3 4">NIES-2499</strain>
    </source>
</reference>
<evidence type="ECO:0000259" key="2">
    <source>
        <dbReference type="Pfam" id="PF00849"/>
    </source>
</evidence>
<evidence type="ECO:0000313" key="4">
    <source>
        <dbReference type="Proteomes" id="UP000232323"/>
    </source>
</evidence>
<gene>
    <name evidence="3" type="ORF">CEUSTIGMA_g10247.t1</name>
</gene>
<dbReference type="GO" id="GO:0003723">
    <property type="term" value="F:RNA binding"/>
    <property type="evidence" value="ECO:0007669"/>
    <property type="project" value="InterPro"/>
</dbReference>
<dbReference type="InterPro" id="IPR050188">
    <property type="entry name" value="RluA_PseudoU_synthase"/>
</dbReference>
<name>A0A250XIB3_9CHLO</name>
<dbReference type="GO" id="GO:0009982">
    <property type="term" value="F:pseudouridine synthase activity"/>
    <property type="evidence" value="ECO:0007669"/>
    <property type="project" value="InterPro"/>
</dbReference>
<dbReference type="InterPro" id="IPR006145">
    <property type="entry name" value="PsdUridine_synth_RsuA/RluA"/>
</dbReference>
<accession>A0A250XIB3</accession>
<dbReference type="GO" id="GO:0000455">
    <property type="term" value="P:enzyme-directed rRNA pseudouridine synthesis"/>
    <property type="evidence" value="ECO:0007669"/>
    <property type="project" value="TreeGrafter"/>
</dbReference>
<dbReference type="Gene3D" id="3.30.2350.10">
    <property type="entry name" value="Pseudouridine synthase"/>
    <property type="match status" value="1"/>
</dbReference>
<evidence type="ECO:0000256" key="1">
    <source>
        <dbReference type="ARBA" id="ARBA00010876"/>
    </source>
</evidence>
<comment type="caution">
    <text evidence="3">The sequence shown here is derived from an EMBL/GenBank/DDBJ whole genome shotgun (WGS) entry which is preliminary data.</text>
</comment>
<dbReference type="EMBL" id="BEGY01000086">
    <property type="protein sequence ID" value="GAX82821.1"/>
    <property type="molecule type" value="Genomic_DNA"/>
</dbReference>
<dbReference type="Proteomes" id="UP000232323">
    <property type="component" value="Unassembled WGS sequence"/>
</dbReference>
<proteinExistence type="inferred from homology"/>
<evidence type="ECO:0000313" key="3">
    <source>
        <dbReference type="EMBL" id="GAX82821.1"/>
    </source>
</evidence>
<dbReference type="Pfam" id="PF00849">
    <property type="entry name" value="PseudoU_synth_2"/>
    <property type="match status" value="1"/>
</dbReference>
<dbReference type="InterPro" id="IPR020103">
    <property type="entry name" value="PsdUridine_synth_cat_dom_sf"/>
</dbReference>
<dbReference type="SUPFAM" id="SSF55120">
    <property type="entry name" value="Pseudouridine synthase"/>
    <property type="match status" value="1"/>
</dbReference>
<dbReference type="PANTHER" id="PTHR21600:SF87">
    <property type="entry name" value="RNA PSEUDOURIDYLATE SYNTHASE DOMAIN-CONTAINING PROTEIN 1"/>
    <property type="match status" value="1"/>
</dbReference>
<protein>
    <recommendedName>
        <fullName evidence="2">Pseudouridine synthase RsuA/RluA-like domain-containing protein</fullName>
    </recommendedName>
</protein>
<comment type="similarity">
    <text evidence="1">Belongs to the pseudouridine synthase RluA family.</text>
</comment>
<sequence length="200" mass="22312">MRPKTQCSKCINIRIQIRVGRRPPYLCKSVHPRNVCSAAQVLHLEPVQKLESFNIVYQDEHLVCIEKPSGFHVHQPEDGFPIPQEENAMKILKRQLGGTYLYPVHRLDRPTSGVVVYCTTREAASGFGLANRERRVNKTYIAMCRGHADTTGIVDQPLDGAACSTSYETLGTAEVMLPVGKYPMARLSLLKVMLMLMGSG</sequence>
<dbReference type="STRING" id="1157962.A0A250XIB3"/>
<keyword evidence="4" id="KW-1185">Reference proteome</keyword>
<dbReference type="OrthoDB" id="418349at2759"/>
<dbReference type="PANTHER" id="PTHR21600">
    <property type="entry name" value="MITOCHONDRIAL RNA PSEUDOURIDINE SYNTHASE"/>
    <property type="match status" value="1"/>
</dbReference>
<organism evidence="3 4">
    <name type="scientific">Chlamydomonas eustigma</name>
    <dbReference type="NCBI Taxonomy" id="1157962"/>
    <lineage>
        <taxon>Eukaryota</taxon>
        <taxon>Viridiplantae</taxon>
        <taxon>Chlorophyta</taxon>
        <taxon>core chlorophytes</taxon>
        <taxon>Chlorophyceae</taxon>
        <taxon>CS clade</taxon>
        <taxon>Chlamydomonadales</taxon>
        <taxon>Chlamydomonadaceae</taxon>
        <taxon>Chlamydomonas</taxon>
    </lineage>
</organism>